<accession>A0A7X0HM68</accession>
<dbReference type="CDD" id="cd00093">
    <property type="entry name" value="HTH_XRE"/>
    <property type="match status" value="1"/>
</dbReference>
<organism evidence="2 3">
    <name type="scientific">Streptomyces candidus</name>
    <dbReference type="NCBI Taxonomy" id="67283"/>
    <lineage>
        <taxon>Bacteria</taxon>
        <taxon>Bacillati</taxon>
        <taxon>Actinomycetota</taxon>
        <taxon>Actinomycetes</taxon>
        <taxon>Kitasatosporales</taxon>
        <taxon>Streptomycetaceae</taxon>
        <taxon>Streptomyces</taxon>
    </lineage>
</organism>
<proteinExistence type="predicted"/>
<protein>
    <submittedName>
        <fullName evidence="2">Transcriptional regulator with XRE-family HTH domain</fullName>
    </submittedName>
</protein>
<dbReference type="InterPro" id="IPR001387">
    <property type="entry name" value="Cro/C1-type_HTH"/>
</dbReference>
<reference evidence="2 3" key="1">
    <citation type="submission" date="2020-08" db="EMBL/GenBank/DDBJ databases">
        <title>Genomic Encyclopedia of Type Strains, Phase IV (KMG-IV): sequencing the most valuable type-strain genomes for metagenomic binning, comparative biology and taxonomic classification.</title>
        <authorList>
            <person name="Goeker M."/>
        </authorList>
    </citation>
    <scope>NUCLEOTIDE SEQUENCE [LARGE SCALE GENOMIC DNA]</scope>
    <source>
        <strain evidence="2 3">DSM 40141</strain>
    </source>
</reference>
<name>A0A7X0HM68_9ACTN</name>
<dbReference type="PROSITE" id="PS50943">
    <property type="entry name" value="HTH_CROC1"/>
    <property type="match status" value="1"/>
</dbReference>
<dbReference type="GO" id="GO:0003677">
    <property type="term" value="F:DNA binding"/>
    <property type="evidence" value="ECO:0007669"/>
    <property type="project" value="InterPro"/>
</dbReference>
<dbReference type="EMBL" id="JACHEM010000049">
    <property type="protein sequence ID" value="MBB6440229.1"/>
    <property type="molecule type" value="Genomic_DNA"/>
</dbReference>
<dbReference type="SUPFAM" id="SSF47413">
    <property type="entry name" value="lambda repressor-like DNA-binding domains"/>
    <property type="match status" value="1"/>
</dbReference>
<dbReference type="RefSeq" id="WP_185036663.1">
    <property type="nucleotide sequence ID" value="NZ_BNBN01000010.1"/>
</dbReference>
<dbReference type="Gene3D" id="1.10.260.40">
    <property type="entry name" value="lambda repressor-like DNA-binding domains"/>
    <property type="match status" value="1"/>
</dbReference>
<gene>
    <name evidence="2" type="ORF">HNQ79_006744</name>
</gene>
<sequence length="393" mass="43089">MPNITYHGVGPRVAYERRITAFTQAELADRAGIALGTLRKIERNERGASGAVLDRLANALNIDISRLLPGGERADDRVHQAMPALSSVIATYDMPDDGPVRPIHELRAAVDTAVQWRLGAQYVRITRQLPDLLGELSRALATACPDERPTVAALLVAAYRTADAVAYKYGAHDLSARLVELMRWAVPQAEDQQLEAAVAYVRTETFFAAAAHEAGLRALEQAIDRAPAPEDDAARASRGTLHMRAAVIAGRARNATAAEMHLTEAVRLADGARESIVNGTAWGPDSVRIHQVSVAVGLGGDHVQDALAVARTWTPPDSLPAERRSGFWIELARAQLWSGQMDHAYESLKVARRIAPQHTREHRWVREDAATLRRLKRADAEELSNFCEWCHAE</sequence>
<dbReference type="Pfam" id="PF01381">
    <property type="entry name" value="HTH_3"/>
    <property type="match status" value="1"/>
</dbReference>
<dbReference type="SMART" id="SM00530">
    <property type="entry name" value="HTH_XRE"/>
    <property type="match status" value="1"/>
</dbReference>
<evidence type="ECO:0000313" key="3">
    <source>
        <dbReference type="Proteomes" id="UP000540423"/>
    </source>
</evidence>
<keyword evidence="3" id="KW-1185">Reference proteome</keyword>
<feature type="domain" description="HTH cro/C1-type" evidence="1">
    <location>
        <begin position="23"/>
        <end position="67"/>
    </location>
</feature>
<comment type="caution">
    <text evidence="2">The sequence shown here is derived from an EMBL/GenBank/DDBJ whole genome shotgun (WGS) entry which is preliminary data.</text>
</comment>
<evidence type="ECO:0000259" key="1">
    <source>
        <dbReference type="PROSITE" id="PS50943"/>
    </source>
</evidence>
<dbReference type="AlphaFoldDB" id="A0A7X0HM68"/>
<dbReference type="InterPro" id="IPR010982">
    <property type="entry name" value="Lambda_DNA-bd_dom_sf"/>
</dbReference>
<evidence type="ECO:0000313" key="2">
    <source>
        <dbReference type="EMBL" id="MBB6440229.1"/>
    </source>
</evidence>
<dbReference type="Proteomes" id="UP000540423">
    <property type="component" value="Unassembled WGS sequence"/>
</dbReference>